<dbReference type="GeneID" id="5973027"/>
<protein>
    <submittedName>
        <fullName evidence="2">Uncharacterized protein</fullName>
    </submittedName>
</protein>
<feature type="region of interest" description="Disordered" evidence="1">
    <location>
        <begin position="20"/>
        <end position="48"/>
    </location>
</feature>
<evidence type="ECO:0000313" key="3">
    <source>
        <dbReference type="Proteomes" id="UP000001055"/>
    </source>
</evidence>
<name>Q0UR60_PHANO</name>
<feature type="compositionally biased region" description="Basic and acidic residues" evidence="1">
    <location>
        <begin position="20"/>
        <end position="40"/>
    </location>
</feature>
<dbReference type="KEGG" id="pno:SNOG_05754"/>
<dbReference type="EMBL" id="CH445332">
    <property type="protein sequence ID" value="EAT86818.1"/>
    <property type="molecule type" value="Genomic_DNA"/>
</dbReference>
<evidence type="ECO:0000256" key="1">
    <source>
        <dbReference type="SAM" id="MobiDB-lite"/>
    </source>
</evidence>
<dbReference type="Proteomes" id="UP000001055">
    <property type="component" value="Unassembled WGS sequence"/>
</dbReference>
<dbReference type="RefSeq" id="XP_001796150.1">
    <property type="nucleotide sequence ID" value="XM_001796098.1"/>
</dbReference>
<proteinExistence type="predicted"/>
<reference evidence="3" key="1">
    <citation type="journal article" date="2007" name="Plant Cell">
        <title>Dothideomycete-plant interactions illuminated by genome sequencing and EST analysis of the wheat pathogen Stagonospora nodorum.</title>
        <authorList>
            <person name="Hane J.K."/>
            <person name="Lowe R.G."/>
            <person name="Solomon P.S."/>
            <person name="Tan K.C."/>
            <person name="Schoch C.L."/>
            <person name="Spatafora J.W."/>
            <person name="Crous P.W."/>
            <person name="Kodira C."/>
            <person name="Birren B.W."/>
            <person name="Galagan J.E."/>
            <person name="Torriani S.F."/>
            <person name="McDonald B.A."/>
            <person name="Oliver R.P."/>
        </authorList>
    </citation>
    <scope>NUCLEOTIDE SEQUENCE [LARGE SCALE GENOMIC DNA]</scope>
    <source>
        <strain evidence="3">SN15 / ATCC MYA-4574 / FGSC 10173</strain>
    </source>
</reference>
<organism evidence="2 3">
    <name type="scientific">Phaeosphaeria nodorum (strain SN15 / ATCC MYA-4574 / FGSC 10173)</name>
    <name type="common">Glume blotch fungus</name>
    <name type="synonym">Parastagonospora nodorum</name>
    <dbReference type="NCBI Taxonomy" id="321614"/>
    <lineage>
        <taxon>Eukaryota</taxon>
        <taxon>Fungi</taxon>
        <taxon>Dikarya</taxon>
        <taxon>Ascomycota</taxon>
        <taxon>Pezizomycotina</taxon>
        <taxon>Dothideomycetes</taxon>
        <taxon>Pleosporomycetidae</taxon>
        <taxon>Pleosporales</taxon>
        <taxon>Pleosporineae</taxon>
        <taxon>Phaeosphaeriaceae</taxon>
        <taxon>Parastagonospora</taxon>
    </lineage>
</organism>
<dbReference type="InParanoid" id="Q0UR60"/>
<sequence>MWLNHFSTLLAAAQRDVVAKWESRHSDEQAKVDMRDRVRTDTTQVRPQ</sequence>
<accession>Q0UR60</accession>
<evidence type="ECO:0000313" key="2">
    <source>
        <dbReference type="EMBL" id="EAT86818.1"/>
    </source>
</evidence>
<dbReference type="HOGENOM" id="CLU_3160193_0_0_1"/>
<dbReference type="AlphaFoldDB" id="Q0UR60"/>
<gene>
    <name evidence="2" type="ORF">SNOG_05754</name>
</gene>